<protein>
    <submittedName>
        <fullName evidence="1">Uncharacterized protein</fullName>
    </submittedName>
</protein>
<evidence type="ECO:0000313" key="1">
    <source>
        <dbReference type="EMBL" id="CAF1017029.1"/>
    </source>
</evidence>
<comment type="caution">
    <text evidence="1">The sequence shown here is derived from an EMBL/GenBank/DDBJ whole genome shotgun (WGS) entry which is preliminary data.</text>
</comment>
<evidence type="ECO:0000313" key="2">
    <source>
        <dbReference type="EMBL" id="CAF3788513.1"/>
    </source>
</evidence>
<dbReference type="EMBL" id="CAJNOQ010003532">
    <property type="protein sequence ID" value="CAF1017029.1"/>
    <property type="molecule type" value="Genomic_DNA"/>
</dbReference>
<dbReference type="OrthoDB" id="10060163at2759"/>
<organism evidence="1 3">
    <name type="scientific">Didymodactylos carnosus</name>
    <dbReference type="NCBI Taxonomy" id="1234261"/>
    <lineage>
        <taxon>Eukaryota</taxon>
        <taxon>Metazoa</taxon>
        <taxon>Spiralia</taxon>
        <taxon>Gnathifera</taxon>
        <taxon>Rotifera</taxon>
        <taxon>Eurotatoria</taxon>
        <taxon>Bdelloidea</taxon>
        <taxon>Philodinida</taxon>
        <taxon>Philodinidae</taxon>
        <taxon>Didymodactylos</taxon>
    </lineage>
</organism>
<dbReference type="Proteomes" id="UP000681722">
    <property type="component" value="Unassembled WGS sequence"/>
</dbReference>
<evidence type="ECO:0000313" key="3">
    <source>
        <dbReference type="Proteomes" id="UP000663829"/>
    </source>
</evidence>
<gene>
    <name evidence="1" type="ORF">GPM918_LOCUS14574</name>
    <name evidence="2" type="ORF">SRO942_LOCUS14573</name>
</gene>
<dbReference type="EMBL" id="CAJOBC010003531">
    <property type="protein sequence ID" value="CAF3788513.1"/>
    <property type="molecule type" value="Genomic_DNA"/>
</dbReference>
<accession>A0A814I037</accession>
<keyword evidence="3" id="KW-1185">Reference proteome</keyword>
<dbReference type="Proteomes" id="UP000663829">
    <property type="component" value="Unassembled WGS sequence"/>
</dbReference>
<sequence>MSLKIRFSDTAYTGVGVRAAQSFAYLLTELPLLKYLTLEYSEGIDPITYIPSTVVNNTIVSLTIWIHDIKRVIPLLYRFQKLKVFTIHHHSSDRKRKWMRRDDIENYRSQLREKTSIEYPITLRHVNVYKYEMTLEKVEQLLKLVIPPNLLALRLFASKRPAVRNQMPMRKPPFLDGVQWHDLLRKYLSSTMKRFYIEYEDIDDTMPRTNLARIKKEFIKHTGPTLSWEVSCSYDKDTKLMSFDLTFI</sequence>
<proteinExistence type="predicted"/>
<dbReference type="AlphaFoldDB" id="A0A814I037"/>
<name>A0A814I037_9BILA</name>
<reference evidence="1" key="1">
    <citation type="submission" date="2021-02" db="EMBL/GenBank/DDBJ databases">
        <authorList>
            <person name="Nowell W R."/>
        </authorList>
    </citation>
    <scope>NUCLEOTIDE SEQUENCE</scope>
</reference>